<evidence type="ECO:0000256" key="1">
    <source>
        <dbReference type="ARBA" id="ARBA00023286"/>
    </source>
</evidence>
<dbReference type="PANTHER" id="PTHR45638">
    <property type="entry name" value="CYCLIC NUCLEOTIDE-GATED CATION CHANNEL SUBUNIT A"/>
    <property type="match status" value="1"/>
</dbReference>
<evidence type="ECO:0000256" key="3">
    <source>
        <dbReference type="SAM" id="Phobius"/>
    </source>
</evidence>
<dbReference type="PANTHER" id="PTHR45638:SF11">
    <property type="entry name" value="CYCLIC NUCLEOTIDE-GATED CATION CHANNEL SUBUNIT A"/>
    <property type="match status" value="1"/>
</dbReference>
<dbReference type="RefSeq" id="WP_122526139.1">
    <property type="nucleotide sequence ID" value="NZ_UPHP01000138.1"/>
</dbReference>
<organism evidence="5 6">
    <name type="scientific">Mycobacterium attenuatum</name>
    <dbReference type="NCBI Taxonomy" id="2341086"/>
    <lineage>
        <taxon>Bacteria</taxon>
        <taxon>Bacillati</taxon>
        <taxon>Actinomycetota</taxon>
        <taxon>Actinomycetes</taxon>
        <taxon>Mycobacteriales</taxon>
        <taxon>Mycobacteriaceae</taxon>
        <taxon>Mycobacterium</taxon>
    </lineage>
</organism>
<dbReference type="OrthoDB" id="41390at2"/>
<feature type="transmembrane region" description="Helical" evidence="3">
    <location>
        <begin position="498"/>
        <end position="516"/>
    </location>
</feature>
<dbReference type="PROSITE" id="PS50042">
    <property type="entry name" value="CNMP_BINDING_3"/>
    <property type="match status" value="1"/>
</dbReference>
<dbReference type="PROSITE" id="PS51257">
    <property type="entry name" value="PROKAR_LIPOPROTEIN"/>
    <property type="match status" value="1"/>
</dbReference>
<keyword evidence="1" id="KW-0407">Ion channel</keyword>
<keyword evidence="3" id="KW-0472">Membrane</keyword>
<dbReference type="Gene3D" id="2.60.120.10">
    <property type="entry name" value="Jelly Rolls"/>
    <property type="match status" value="1"/>
</dbReference>
<dbReference type="GO" id="GO:0005221">
    <property type="term" value="F:intracellularly cyclic nucleotide-activated monoatomic cation channel activity"/>
    <property type="evidence" value="ECO:0007669"/>
    <property type="project" value="InterPro"/>
</dbReference>
<evidence type="ECO:0000259" key="4">
    <source>
        <dbReference type="PROSITE" id="PS50042"/>
    </source>
</evidence>
<dbReference type="SUPFAM" id="SSF51206">
    <property type="entry name" value="cAMP-binding domain-like"/>
    <property type="match status" value="1"/>
</dbReference>
<evidence type="ECO:0000313" key="6">
    <source>
        <dbReference type="Proteomes" id="UP000273307"/>
    </source>
</evidence>
<dbReference type="InterPro" id="IPR018490">
    <property type="entry name" value="cNMP-bd_dom_sf"/>
</dbReference>
<evidence type="ECO:0000313" key="5">
    <source>
        <dbReference type="EMBL" id="VBA43491.1"/>
    </source>
</evidence>
<reference evidence="5 6" key="1">
    <citation type="submission" date="2018-09" db="EMBL/GenBank/DDBJ databases">
        <authorList>
            <person name="Tagini F."/>
        </authorList>
    </citation>
    <scope>NUCLEOTIDE SEQUENCE [LARGE SCALE GENOMIC DNA]</scope>
    <source>
        <strain evidence="5 6">MK136</strain>
    </source>
</reference>
<dbReference type="Gene3D" id="3.90.550.10">
    <property type="entry name" value="Spore Coat Polysaccharide Biosynthesis Protein SpsA, Chain A"/>
    <property type="match status" value="1"/>
</dbReference>
<feature type="transmembrane region" description="Helical" evidence="3">
    <location>
        <begin position="376"/>
        <end position="395"/>
    </location>
</feature>
<keyword evidence="3" id="KW-1133">Transmembrane helix</keyword>
<keyword evidence="3" id="KW-0812">Transmembrane</keyword>
<dbReference type="EMBL" id="UPHP01000138">
    <property type="protein sequence ID" value="VBA43491.1"/>
    <property type="molecule type" value="Genomic_DNA"/>
</dbReference>
<proteinExistence type="predicted"/>
<feature type="compositionally biased region" description="Polar residues" evidence="2">
    <location>
        <begin position="680"/>
        <end position="689"/>
    </location>
</feature>
<dbReference type="Proteomes" id="UP000273307">
    <property type="component" value="Unassembled WGS sequence"/>
</dbReference>
<accession>A0A498QDU8</accession>
<sequence>MTRIVDPWFLVVAVILTLSCLAILLQGNHAVSGWILVSVSIAPVYVIIYKPALFTKAMLFHKEWARQAPLAPGHSGHSQGGPGVAIIITSRHEIFDVAKMTFDCAYLTPYHGPREIIVVDDSLDTASKDFNLWKQYVESHAEKDDNIRVLFHHNRRQSGPKPDRINLVQTLVEAAQYTVFLQAASSISTHNNFLARAVNEFEQDDRLGVLQFHTVATNDHFNRLTGPVAVAQSAVRIEQLIRANGGFAAFQGHNAMWRRTLLDINGPWLEPYCGTAPAAEDLLKSISAYAHGYTIRYLDSPTGEWVPSSLGALESIWMQRTYGGLQILFKNCRQILAPQGLSPLARIDLLTLVSSYALIPLFFPISILWYLVFPSFLAGALALVMIVAPPLISTWTVRRRYTNALRISRAKKAFDLFAGVFLINTFVLSVELRTFFGFLVEIMQSRQSAVKGSEERTGWRREGYRNSYAVALAATLLVALTAVWGWNTGFAVERILDYLPLALISANLLLCVLLYGRQDRKPAITIQGTHIDGYNLRNSLLNSIPLFAGTDAQFQHQVALSLRTQRYPSGVTVMKEGEVGREVFFVIDGAVESNNGWQSLFIMEKGSFIGGRSLIYDERRAVTVRTIRECELAMLDKETFLRILQEHPRISRRVTAQIEALTRSDLPAAGRVPSGRLFSSPPNAVGTTDPSPSPPSGKVERINPNKMVIEPEDD</sequence>
<gene>
    <name evidence="5" type="ORF">LAUMK136_05113</name>
</gene>
<dbReference type="InterPro" id="IPR000595">
    <property type="entry name" value="cNMP-bd_dom"/>
</dbReference>
<keyword evidence="1" id="KW-1071">Ligand-gated ion channel</keyword>
<dbReference type="InterPro" id="IPR050866">
    <property type="entry name" value="CNG_cation_channel"/>
</dbReference>
<name>A0A498QDU8_9MYCO</name>
<dbReference type="CDD" id="cd00038">
    <property type="entry name" value="CAP_ED"/>
    <property type="match status" value="1"/>
</dbReference>
<feature type="transmembrane region" description="Helical" evidence="3">
    <location>
        <begin position="468"/>
        <end position="486"/>
    </location>
</feature>
<keyword evidence="6" id="KW-1185">Reference proteome</keyword>
<keyword evidence="1" id="KW-0406">Ion transport</keyword>
<protein>
    <recommendedName>
        <fullName evidence="4">Cyclic nucleotide-binding domain-containing protein</fullName>
    </recommendedName>
</protein>
<feature type="transmembrane region" description="Helical" evidence="3">
    <location>
        <begin position="7"/>
        <end position="25"/>
    </location>
</feature>
<keyword evidence="1" id="KW-0813">Transport</keyword>
<feature type="region of interest" description="Disordered" evidence="2">
    <location>
        <begin position="671"/>
        <end position="714"/>
    </location>
</feature>
<evidence type="ECO:0000256" key="2">
    <source>
        <dbReference type="SAM" id="MobiDB-lite"/>
    </source>
</evidence>
<feature type="domain" description="Cyclic nucleotide-binding" evidence="4">
    <location>
        <begin position="546"/>
        <end position="661"/>
    </location>
</feature>
<dbReference type="GO" id="GO:0044877">
    <property type="term" value="F:protein-containing complex binding"/>
    <property type="evidence" value="ECO:0007669"/>
    <property type="project" value="TreeGrafter"/>
</dbReference>
<dbReference type="InterPro" id="IPR029044">
    <property type="entry name" value="Nucleotide-diphossugar_trans"/>
</dbReference>
<feature type="transmembrane region" description="Helical" evidence="3">
    <location>
        <begin position="31"/>
        <end position="49"/>
    </location>
</feature>
<dbReference type="SMART" id="SM00100">
    <property type="entry name" value="cNMP"/>
    <property type="match status" value="1"/>
</dbReference>
<dbReference type="AlphaFoldDB" id="A0A498QDU8"/>
<dbReference type="SUPFAM" id="SSF53448">
    <property type="entry name" value="Nucleotide-diphospho-sugar transferases"/>
    <property type="match status" value="1"/>
</dbReference>
<feature type="transmembrane region" description="Helical" evidence="3">
    <location>
        <begin position="349"/>
        <end position="370"/>
    </location>
</feature>
<dbReference type="InterPro" id="IPR014710">
    <property type="entry name" value="RmlC-like_jellyroll"/>
</dbReference>
<dbReference type="InterPro" id="IPR001173">
    <property type="entry name" value="Glyco_trans_2-like"/>
</dbReference>
<dbReference type="Pfam" id="PF00027">
    <property type="entry name" value="cNMP_binding"/>
    <property type="match status" value="1"/>
</dbReference>
<dbReference type="Pfam" id="PF13632">
    <property type="entry name" value="Glyco_trans_2_3"/>
    <property type="match status" value="1"/>
</dbReference>